<accession>A0A5Q0LBA7</accession>
<dbReference type="KEGG" id="sfy:GFH48_14660"/>
<evidence type="ECO:0000256" key="1">
    <source>
        <dbReference type="SAM" id="MobiDB-lite"/>
    </source>
</evidence>
<evidence type="ECO:0000313" key="3">
    <source>
        <dbReference type="Proteomes" id="UP000326179"/>
    </source>
</evidence>
<dbReference type="Proteomes" id="UP000326179">
    <property type="component" value="Chromosome"/>
</dbReference>
<evidence type="ECO:0000313" key="2">
    <source>
        <dbReference type="EMBL" id="QFZ74330.1"/>
    </source>
</evidence>
<protein>
    <submittedName>
        <fullName evidence="2">Uncharacterized protein</fullName>
    </submittedName>
</protein>
<sequence length="60" mass="6715">MPSTYIDEPRSSIKVDTRMRNGGPGNSRTRRGHHSPRTPATRPHGHTAAPPHRRPDLSRP</sequence>
<dbReference type="AlphaFoldDB" id="A0A5Q0LBA7"/>
<feature type="region of interest" description="Disordered" evidence="1">
    <location>
        <begin position="1"/>
        <end position="60"/>
    </location>
</feature>
<name>A0A5Q0LBA7_9ACTN</name>
<proteinExistence type="predicted"/>
<reference evidence="2 3" key="1">
    <citation type="submission" date="2019-10" db="EMBL/GenBank/DDBJ databases">
        <title>A novel species.</title>
        <authorList>
            <person name="Gao J."/>
        </authorList>
    </citation>
    <scope>NUCLEOTIDE SEQUENCE [LARGE SCALE GENOMIC DNA]</scope>
    <source>
        <strain evidence="2 3">QMT-28</strain>
    </source>
</reference>
<gene>
    <name evidence="2" type="ORF">GFH48_14660</name>
</gene>
<keyword evidence="3" id="KW-1185">Reference proteome</keyword>
<organism evidence="2 3">
    <name type="scientific">Streptomyces fagopyri</name>
    <dbReference type="NCBI Taxonomy" id="2662397"/>
    <lineage>
        <taxon>Bacteria</taxon>
        <taxon>Bacillati</taxon>
        <taxon>Actinomycetota</taxon>
        <taxon>Actinomycetes</taxon>
        <taxon>Kitasatosporales</taxon>
        <taxon>Streptomycetaceae</taxon>
        <taxon>Streptomyces</taxon>
    </lineage>
</organism>
<feature type="compositionally biased region" description="Basic and acidic residues" evidence="1">
    <location>
        <begin position="7"/>
        <end position="19"/>
    </location>
</feature>
<dbReference type="EMBL" id="CP045643">
    <property type="protein sequence ID" value="QFZ74330.1"/>
    <property type="molecule type" value="Genomic_DNA"/>
</dbReference>